<dbReference type="GO" id="GO:0003779">
    <property type="term" value="F:actin binding"/>
    <property type="evidence" value="ECO:0007669"/>
    <property type="project" value="UniProtKB-KW"/>
</dbReference>
<evidence type="ECO:0000256" key="6">
    <source>
        <dbReference type="ARBA" id="ARBA00023036"/>
    </source>
</evidence>
<dbReference type="AlphaFoldDB" id="A0A913Z823"/>
<keyword evidence="9" id="KW-0966">Cell projection</keyword>
<evidence type="ECO:0000313" key="13">
    <source>
        <dbReference type="Proteomes" id="UP000887568"/>
    </source>
</evidence>
<feature type="region of interest" description="Disordered" evidence="10">
    <location>
        <begin position="119"/>
        <end position="384"/>
    </location>
</feature>
<dbReference type="CDD" id="cd01207">
    <property type="entry name" value="EVH1_Ena_VASP-like"/>
    <property type="match status" value="1"/>
</dbReference>
<dbReference type="PROSITE" id="PS50229">
    <property type="entry name" value="WH1"/>
    <property type="match status" value="1"/>
</dbReference>
<feature type="compositionally biased region" description="Low complexity" evidence="10">
    <location>
        <begin position="211"/>
        <end position="222"/>
    </location>
</feature>
<evidence type="ECO:0000256" key="3">
    <source>
        <dbReference type="ARBA" id="ARBA00009785"/>
    </source>
</evidence>
<comment type="similarity">
    <text evidence="3">Belongs to the Ena/VASP family.</text>
</comment>
<dbReference type="Pfam" id="PF08776">
    <property type="entry name" value="VASP_tetra"/>
    <property type="match status" value="1"/>
</dbReference>
<feature type="compositionally biased region" description="Pro residues" evidence="10">
    <location>
        <begin position="223"/>
        <end position="249"/>
    </location>
</feature>
<evidence type="ECO:0000259" key="11">
    <source>
        <dbReference type="PROSITE" id="PS50229"/>
    </source>
</evidence>
<feature type="compositionally biased region" description="Low complexity" evidence="10">
    <location>
        <begin position="371"/>
        <end position="380"/>
    </location>
</feature>
<keyword evidence="7" id="KW-0009">Actin-binding</keyword>
<dbReference type="InterPro" id="IPR011993">
    <property type="entry name" value="PH-like_dom_sf"/>
</dbReference>
<name>A0A913Z823_PATMI</name>
<dbReference type="Pfam" id="PF00568">
    <property type="entry name" value="WH1"/>
    <property type="match status" value="1"/>
</dbReference>
<proteinExistence type="inferred from homology"/>
<dbReference type="GO" id="GO:0030054">
    <property type="term" value="C:cell junction"/>
    <property type="evidence" value="ECO:0007669"/>
    <property type="project" value="UniProtKB-ARBA"/>
</dbReference>
<reference evidence="12" key="1">
    <citation type="submission" date="2022-11" db="UniProtKB">
        <authorList>
            <consortium name="EnsemblMetazoa"/>
        </authorList>
    </citation>
    <scope>IDENTIFICATION</scope>
</reference>
<dbReference type="SMART" id="SM00461">
    <property type="entry name" value="WH1"/>
    <property type="match status" value="1"/>
</dbReference>
<feature type="compositionally biased region" description="Pro residues" evidence="10">
    <location>
        <begin position="185"/>
        <end position="210"/>
    </location>
</feature>
<evidence type="ECO:0000256" key="7">
    <source>
        <dbReference type="ARBA" id="ARBA00023203"/>
    </source>
</evidence>
<evidence type="ECO:0000256" key="2">
    <source>
        <dbReference type="ARBA" id="ARBA00004510"/>
    </source>
</evidence>
<feature type="domain" description="WH1" evidence="11">
    <location>
        <begin position="1"/>
        <end position="111"/>
    </location>
</feature>
<comment type="subcellular location">
    <subcellularLocation>
        <location evidence="2">Cell projection</location>
        <location evidence="2">Lamellipodium</location>
    </subcellularLocation>
    <subcellularLocation>
        <location evidence="1">Cytoplasm</location>
        <location evidence="1">Cytoskeleton</location>
    </subcellularLocation>
</comment>
<dbReference type="GO" id="GO:0030027">
    <property type="term" value="C:lamellipodium"/>
    <property type="evidence" value="ECO:0007669"/>
    <property type="project" value="UniProtKB-SubCell"/>
</dbReference>
<organism evidence="12 13">
    <name type="scientific">Patiria miniata</name>
    <name type="common">Bat star</name>
    <name type="synonym">Asterina miniata</name>
    <dbReference type="NCBI Taxonomy" id="46514"/>
    <lineage>
        <taxon>Eukaryota</taxon>
        <taxon>Metazoa</taxon>
        <taxon>Echinodermata</taxon>
        <taxon>Eleutherozoa</taxon>
        <taxon>Asterozoa</taxon>
        <taxon>Asteroidea</taxon>
        <taxon>Valvatacea</taxon>
        <taxon>Valvatida</taxon>
        <taxon>Asterinidae</taxon>
        <taxon>Patiria</taxon>
    </lineage>
</organism>
<evidence type="ECO:0000256" key="4">
    <source>
        <dbReference type="ARBA" id="ARBA00022490"/>
    </source>
</evidence>
<dbReference type="OMA" id="YESPRIC"/>
<keyword evidence="5" id="KW-0597">Phosphoprotein</keyword>
<dbReference type="PANTHER" id="PTHR11202:SF22">
    <property type="entry name" value="PROTEIN ENABLED"/>
    <property type="match status" value="1"/>
</dbReference>
<keyword evidence="4" id="KW-0963">Cytoplasm</keyword>
<dbReference type="PANTHER" id="PTHR11202">
    <property type="entry name" value="SPROUTY-RELATED, EVH1 DOMAIN-CONTAINING PROTEIN FAMILY MEMBER"/>
    <property type="match status" value="1"/>
</dbReference>
<protein>
    <recommendedName>
        <fullName evidence="11">WH1 domain-containing protein</fullName>
    </recommendedName>
</protein>
<evidence type="ECO:0000256" key="10">
    <source>
        <dbReference type="SAM" id="MobiDB-lite"/>
    </source>
</evidence>
<dbReference type="InterPro" id="IPR000697">
    <property type="entry name" value="WH1/EVH1_dom"/>
</dbReference>
<keyword evidence="6" id="KW-0729">SH3-binding</keyword>
<dbReference type="FunFam" id="2.30.29.30:FF:000047">
    <property type="entry name" value="vasodilator-stimulated phosphoprotein isoform X2"/>
    <property type="match status" value="1"/>
</dbReference>
<feature type="compositionally biased region" description="Polar residues" evidence="10">
    <location>
        <begin position="350"/>
        <end position="363"/>
    </location>
</feature>
<dbReference type="GeneID" id="119721178"/>
<dbReference type="Gene3D" id="1.20.5.1160">
    <property type="entry name" value="Vasodilator-stimulated phosphoprotein"/>
    <property type="match status" value="1"/>
</dbReference>
<dbReference type="GO" id="GO:0017124">
    <property type="term" value="F:SH3 domain binding"/>
    <property type="evidence" value="ECO:0007669"/>
    <property type="project" value="UniProtKB-KW"/>
</dbReference>
<dbReference type="GO" id="GO:0005829">
    <property type="term" value="C:cytosol"/>
    <property type="evidence" value="ECO:0007669"/>
    <property type="project" value="UniProtKB-ARBA"/>
</dbReference>
<dbReference type="InterPro" id="IPR014885">
    <property type="entry name" value="VASP_tetra"/>
</dbReference>
<feature type="compositionally biased region" description="Low complexity" evidence="10">
    <location>
        <begin position="270"/>
        <end position="282"/>
    </location>
</feature>
<evidence type="ECO:0000256" key="1">
    <source>
        <dbReference type="ARBA" id="ARBA00004245"/>
    </source>
</evidence>
<dbReference type="Proteomes" id="UP000887568">
    <property type="component" value="Unplaced"/>
</dbReference>
<feature type="compositionally biased region" description="Basic and acidic residues" evidence="10">
    <location>
        <begin position="157"/>
        <end position="175"/>
    </location>
</feature>
<keyword evidence="13" id="KW-1185">Reference proteome</keyword>
<dbReference type="GO" id="GO:0005856">
    <property type="term" value="C:cytoskeleton"/>
    <property type="evidence" value="ECO:0007669"/>
    <property type="project" value="UniProtKB-SubCell"/>
</dbReference>
<dbReference type="SUPFAM" id="SSF118370">
    <property type="entry name" value="Vasodilator-stimulated phosphoprotein, VASP, tetramerisation domain"/>
    <property type="match status" value="1"/>
</dbReference>
<evidence type="ECO:0000256" key="9">
    <source>
        <dbReference type="ARBA" id="ARBA00023273"/>
    </source>
</evidence>
<accession>A0A913Z823</accession>
<feature type="compositionally biased region" description="Low complexity" evidence="10">
    <location>
        <begin position="119"/>
        <end position="138"/>
    </location>
</feature>
<evidence type="ECO:0000313" key="12">
    <source>
        <dbReference type="EnsemblMetazoa" id="XP_038047005.1"/>
    </source>
</evidence>
<dbReference type="OrthoDB" id="31170at2759"/>
<evidence type="ECO:0000256" key="5">
    <source>
        <dbReference type="ARBA" id="ARBA00022553"/>
    </source>
</evidence>
<keyword evidence="8" id="KW-0206">Cytoskeleton</keyword>
<dbReference type="Gene3D" id="2.30.29.30">
    <property type="entry name" value="Pleckstrin-homology domain (PH domain)/Phosphotyrosine-binding domain (PTB)"/>
    <property type="match status" value="1"/>
</dbReference>
<dbReference type="SUPFAM" id="SSF50729">
    <property type="entry name" value="PH domain-like"/>
    <property type="match status" value="1"/>
</dbReference>
<dbReference type="RefSeq" id="XP_038047005.1">
    <property type="nucleotide sequence ID" value="XM_038191077.1"/>
</dbReference>
<dbReference type="EnsemblMetazoa" id="XM_038191077.1">
    <property type="protein sequence ID" value="XP_038047005.1"/>
    <property type="gene ID" value="LOC119721178"/>
</dbReference>
<sequence>MSVEKSICQAYASVMLYDDNHKKWVSSGNQGMSRVHIYQHSVNQTFRVVGRLSTDQSVVINCSIVKGLKYNQATATFHQWRDSRQVYGLNFQSVEEAESFASAMMQALDLLSSQAPAGQSAQQNFQQQQQQAAAAQAQAEEEARQRAQEQQRAQQEQQRRQQEEQLKREQLERQQRQAAEAAAPAGPPQPPAPPPAPPAAPQAPPVPSAPSQPQTSPSAGLPPGVPPPPPPPPPPGAGGGPPAPPPPPSGGGGLAAAIGAAKLKKREEPSSASSSSSNAPSKAGGGGGGDFMSEMAKKLQLRKQKTESGTGGDSKPQQNDVGHPRTVSDGGVKKPWEKPSGPPTAGRFGSKTNGISHEAQVSSPKLKRRGSNQSNGSSNESEMERLKQEILADIRVQLNEVKQEIIEAVKAELSKR</sequence>
<dbReference type="InterPro" id="IPR038023">
    <property type="entry name" value="VASP_sf"/>
</dbReference>
<evidence type="ECO:0000256" key="8">
    <source>
        <dbReference type="ARBA" id="ARBA00023212"/>
    </source>
</evidence>